<feature type="region of interest" description="Disordered" evidence="1">
    <location>
        <begin position="25"/>
        <end position="59"/>
    </location>
</feature>
<feature type="compositionally biased region" description="Polar residues" evidence="1">
    <location>
        <begin position="88"/>
        <end position="117"/>
    </location>
</feature>
<evidence type="ECO:0000313" key="4">
    <source>
        <dbReference type="Proteomes" id="UP000838412"/>
    </source>
</evidence>
<feature type="chain" id="PRO_5035471600" evidence="2">
    <location>
        <begin position="25"/>
        <end position="154"/>
    </location>
</feature>
<sequence>MKTTILMKFWVIFLLVVLERTADAAPAAHRVTRSEDDTTASPSERHAARRRHNCMPPWSRQCQTSDSIIFKRSLKEQDLLTTAAVPRDSTNGAAAVSPDSTSTATEGNGQHKSSPASLRSFIARRSTEARRGQMRLRKILPFLQMHRNSRNGVL</sequence>
<organism evidence="3 4">
    <name type="scientific">Branchiostoma lanceolatum</name>
    <name type="common">Common lancelet</name>
    <name type="synonym">Amphioxus lanceolatum</name>
    <dbReference type="NCBI Taxonomy" id="7740"/>
    <lineage>
        <taxon>Eukaryota</taxon>
        <taxon>Metazoa</taxon>
        <taxon>Chordata</taxon>
        <taxon>Cephalochordata</taxon>
        <taxon>Leptocardii</taxon>
        <taxon>Amphioxiformes</taxon>
        <taxon>Branchiostomatidae</taxon>
        <taxon>Branchiostoma</taxon>
    </lineage>
</organism>
<keyword evidence="4" id="KW-1185">Reference proteome</keyword>
<dbReference type="AlphaFoldDB" id="A0A8K0A787"/>
<protein>
    <submittedName>
        <fullName evidence="3">Hypp4191 protein</fullName>
    </submittedName>
</protein>
<feature type="region of interest" description="Disordered" evidence="1">
    <location>
        <begin position="81"/>
        <end position="118"/>
    </location>
</feature>
<keyword evidence="2" id="KW-0732">Signal</keyword>
<feature type="signal peptide" evidence="2">
    <location>
        <begin position="1"/>
        <end position="24"/>
    </location>
</feature>
<dbReference type="OrthoDB" id="10414424at2759"/>
<name>A0A8K0A787_BRALA</name>
<gene>
    <name evidence="3" type="primary">Hypp4191</name>
    <name evidence="3" type="ORF">BLAG_LOCUS22112</name>
</gene>
<evidence type="ECO:0000313" key="3">
    <source>
        <dbReference type="EMBL" id="CAH1269468.1"/>
    </source>
</evidence>
<evidence type="ECO:0000256" key="1">
    <source>
        <dbReference type="SAM" id="MobiDB-lite"/>
    </source>
</evidence>
<reference evidence="3" key="1">
    <citation type="submission" date="2022-01" db="EMBL/GenBank/DDBJ databases">
        <authorList>
            <person name="Braso-Vives M."/>
        </authorList>
    </citation>
    <scope>NUCLEOTIDE SEQUENCE</scope>
</reference>
<evidence type="ECO:0000256" key="2">
    <source>
        <dbReference type="SAM" id="SignalP"/>
    </source>
</evidence>
<dbReference type="EMBL" id="OV696692">
    <property type="protein sequence ID" value="CAH1269468.1"/>
    <property type="molecule type" value="Genomic_DNA"/>
</dbReference>
<accession>A0A8K0A787</accession>
<proteinExistence type="predicted"/>
<dbReference type="Proteomes" id="UP000838412">
    <property type="component" value="Chromosome 7"/>
</dbReference>